<dbReference type="AlphaFoldDB" id="A0A1Y6D0E0"/>
<feature type="region of interest" description="Disordered" evidence="1">
    <location>
        <begin position="1"/>
        <end position="29"/>
    </location>
</feature>
<keyword evidence="2" id="KW-1133">Transmembrane helix</keyword>
<keyword evidence="2" id="KW-0812">Transmembrane</keyword>
<organism evidence="3 4">
    <name type="scientific">Methylomagnum ishizawai</name>
    <dbReference type="NCBI Taxonomy" id="1760988"/>
    <lineage>
        <taxon>Bacteria</taxon>
        <taxon>Pseudomonadati</taxon>
        <taxon>Pseudomonadota</taxon>
        <taxon>Gammaproteobacteria</taxon>
        <taxon>Methylococcales</taxon>
        <taxon>Methylococcaceae</taxon>
        <taxon>Methylomagnum</taxon>
    </lineage>
</organism>
<evidence type="ECO:0000256" key="2">
    <source>
        <dbReference type="SAM" id="Phobius"/>
    </source>
</evidence>
<evidence type="ECO:0000313" key="3">
    <source>
        <dbReference type="EMBL" id="SMF93465.1"/>
    </source>
</evidence>
<evidence type="ECO:0000313" key="4">
    <source>
        <dbReference type="Proteomes" id="UP000192923"/>
    </source>
</evidence>
<dbReference type="RefSeq" id="WP_085210065.1">
    <property type="nucleotide sequence ID" value="NZ_FXAM01000001.1"/>
</dbReference>
<gene>
    <name evidence="3" type="ORF">SAMN02949497_0747</name>
</gene>
<accession>A0A1Y6D0E0</accession>
<dbReference type="STRING" id="1760988.SAMN02949497_0747"/>
<sequence>MYYSSSSRSRGYRSSGSRRYDPNDNFHLKSRKDSGKTKLLFALAVFLVLQSLYLLVSYIRMSIAEADTLELTLSERKQQQELDILRPQAQKLRADIETLGQGGLPELTRLEFDKVLTMDQDYVKNIVFTVSGRGDDRVYEYKMVMHNGSLNLIHPQVDILFFDPQGIQVGMSRLGVQGDGVTPTLEVMERGEIRSFSSQIQLSDSAKPGYFRLRIWK</sequence>
<dbReference type="EMBL" id="FXAM01000001">
    <property type="protein sequence ID" value="SMF93465.1"/>
    <property type="molecule type" value="Genomic_DNA"/>
</dbReference>
<name>A0A1Y6D0E0_9GAMM</name>
<keyword evidence="4" id="KW-1185">Reference proteome</keyword>
<evidence type="ECO:0000256" key="1">
    <source>
        <dbReference type="SAM" id="MobiDB-lite"/>
    </source>
</evidence>
<reference evidence="3 4" key="1">
    <citation type="submission" date="2016-12" db="EMBL/GenBank/DDBJ databases">
        <authorList>
            <person name="Song W.-J."/>
            <person name="Kurnit D.M."/>
        </authorList>
    </citation>
    <scope>NUCLEOTIDE SEQUENCE [LARGE SCALE GENOMIC DNA]</scope>
    <source>
        <strain evidence="3 4">175</strain>
    </source>
</reference>
<feature type="compositionally biased region" description="Basic and acidic residues" evidence="1">
    <location>
        <begin position="18"/>
        <end position="29"/>
    </location>
</feature>
<dbReference type="Proteomes" id="UP000192923">
    <property type="component" value="Unassembled WGS sequence"/>
</dbReference>
<protein>
    <submittedName>
        <fullName evidence="3">Uncharacterized protein</fullName>
    </submittedName>
</protein>
<proteinExistence type="predicted"/>
<feature type="transmembrane region" description="Helical" evidence="2">
    <location>
        <begin position="39"/>
        <end position="59"/>
    </location>
</feature>
<keyword evidence="2" id="KW-0472">Membrane</keyword>
<dbReference type="OrthoDB" id="5772571at2"/>
<feature type="compositionally biased region" description="Low complexity" evidence="1">
    <location>
        <begin position="1"/>
        <end position="17"/>
    </location>
</feature>